<sequence length="72" mass="7867">MLERFANLGHLGHLAMITVPIGSVIAGLNLGALAHQVGNLFPIKWVSDRTISQKGFQFSKIFPAARQRLPQS</sequence>
<protein>
    <submittedName>
        <fullName evidence="1">Uncharacterized protein</fullName>
    </submittedName>
</protein>
<gene>
    <name evidence="1" type="ORF">DSO57_1027014</name>
</gene>
<evidence type="ECO:0000313" key="1">
    <source>
        <dbReference type="EMBL" id="KAJ9080254.1"/>
    </source>
</evidence>
<dbReference type="EMBL" id="QTSX02001582">
    <property type="protein sequence ID" value="KAJ9080254.1"/>
    <property type="molecule type" value="Genomic_DNA"/>
</dbReference>
<comment type="caution">
    <text evidence="1">The sequence shown here is derived from an EMBL/GenBank/DDBJ whole genome shotgun (WGS) entry which is preliminary data.</text>
</comment>
<keyword evidence="2" id="KW-1185">Reference proteome</keyword>
<dbReference type="Proteomes" id="UP001165960">
    <property type="component" value="Unassembled WGS sequence"/>
</dbReference>
<proteinExistence type="predicted"/>
<evidence type="ECO:0000313" key="2">
    <source>
        <dbReference type="Proteomes" id="UP001165960"/>
    </source>
</evidence>
<accession>A0ACC2U006</accession>
<name>A0ACC2U006_9FUNG</name>
<reference evidence="1" key="1">
    <citation type="submission" date="2022-04" db="EMBL/GenBank/DDBJ databases">
        <title>Genome of the entomopathogenic fungus Entomophthora muscae.</title>
        <authorList>
            <person name="Elya C."/>
            <person name="Lovett B.R."/>
            <person name="Lee E."/>
            <person name="Macias A.M."/>
            <person name="Hajek A.E."/>
            <person name="De Bivort B.L."/>
            <person name="Kasson M.T."/>
            <person name="De Fine Licht H.H."/>
            <person name="Stajich J.E."/>
        </authorList>
    </citation>
    <scope>NUCLEOTIDE SEQUENCE</scope>
    <source>
        <strain evidence="1">Berkeley</strain>
    </source>
</reference>
<organism evidence="1 2">
    <name type="scientific">Entomophthora muscae</name>
    <dbReference type="NCBI Taxonomy" id="34485"/>
    <lineage>
        <taxon>Eukaryota</taxon>
        <taxon>Fungi</taxon>
        <taxon>Fungi incertae sedis</taxon>
        <taxon>Zoopagomycota</taxon>
        <taxon>Entomophthoromycotina</taxon>
        <taxon>Entomophthoromycetes</taxon>
        <taxon>Entomophthorales</taxon>
        <taxon>Entomophthoraceae</taxon>
        <taxon>Entomophthora</taxon>
    </lineage>
</organism>